<feature type="compositionally biased region" description="Polar residues" evidence="1">
    <location>
        <begin position="239"/>
        <end position="248"/>
    </location>
</feature>
<evidence type="ECO:0000313" key="3">
    <source>
        <dbReference type="Proteomes" id="UP000274100"/>
    </source>
</evidence>
<feature type="region of interest" description="Disordered" evidence="1">
    <location>
        <begin position="229"/>
        <end position="351"/>
    </location>
</feature>
<dbReference type="Proteomes" id="UP000274100">
    <property type="component" value="Chromosome"/>
</dbReference>
<dbReference type="PROSITE" id="PS51257">
    <property type="entry name" value="PROKAR_LIPOPROTEIN"/>
    <property type="match status" value="1"/>
</dbReference>
<feature type="compositionally biased region" description="Basic and acidic residues" evidence="1">
    <location>
        <begin position="304"/>
        <end position="320"/>
    </location>
</feature>
<reference evidence="2 3" key="1">
    <citation type="submission" date="2018-12" db="EMBL/GenBank/DDBJ databases">
        <authorList>
            <consortium name="Pathogen Informatics"/>
        </authorList>
    </citation>
    <scope>NUCLEOTIDE SEQUENCE [LARGE SCALE GENOMIC DNA]</scope>
    <source>
        <strain evidence="2 3">NCTC10297</strain>
    </source>
</reference>
<dbReference type="AlphaFoldDB" id="A0A448GW83"/>
<dbReference type="RefSeq" id="WP_126330532.1">
    <property type="nucleotide sequence ID" value="NZ_LR134343.1"/>
</dbReference>
<dbReference type="KEGG" id="mcun:NCTC10297_01012"/>
<accession>A0A448GW83</accession>
<evidence type="ECO:0008006" key="4">
    <source>
        <dbReference type="Google" id="ProtNLM"/>
    </source>
</evidence>
<gene>
    <name evidence="2" type="ORF">NCTC10297_01012</name>
</gene>
<protein>
    <recommendedName>
        <fullName evidence="4">Lipoprotein</fullName>
    </recommendedName>
</protein>
<sequence>MKKSTIKVIGVSAALAWALAGCDEQPKTQDVAVAEPVVQKLDSVCEDSALKSRLDLSIKNAILSAAMNRLVGLSPEQNLATQTALNQRLNTVRIDSQNPTNFADSCMVDVAIAIDNQDLVAAEYAFAQSGATLLQRATQDQVELNNGTIVAKQVTYQLVGGDVVMYNNNHNAINLIADILLAAVGNTQVDMSNATYGVSKPQVVERMPSQPAQINSDAQITTRIERQNSVADAAHDNQAVRTPTGNRTPSHELPRTRQPEQKAPAKVAEPTESAKAQASNQQPAIISKRSTQAQAQINSAKTAEAAEKAQAKPKPAETRSADASSAKSPVEPKQTEQTSDGITIVETNETY</sequence>
<evidence type="ECO:0000313" key="2">
    <source>
        <dbReference type="EMBL" id="VEG13056.1"/>
    </source>
</evidence>
<proteinExistence type="predicted"/>
<dbReference type="EMBL" id="LR134343">
    <property type="protein sequence ID" value="VEG13056.1"/>
    <property type="molecule type" value="Genomic_DNA"/>
</dbReference>
<evidence type="ECO:0000256" key="1">
    <source>
        <dbReference type="SAM" id="MobiDB-lite"/>
    </source>
</evidence>
<feature type="compositionally biased region" description="Basic and acidic residues" evidence="1">
    <location>
        <begin position="249"/>
        <end position="260"/>
    </location>
</feature>
<feature type="compositionally biased region" description="Polar residues" evidence="1">
    <location>
        <begin position="274"/>
        <end position="299"/>
    </location>
</feature>
<organism evidence="2 3">
    <name type="scientific">Moraxella cuniculi</name>
    <dbReference type="NCBI Taxonomy" id="34061"/>
    <lineage>
        <taxon>Bacteria</taxon>
        <taxon>Pseudomonadati</taxon>
        <taxon>Pseudomonadota</taxon>
        <taxon>Gammaproteobacteria</taxon>
        <taxon>Moraxellales</taxon>
        <taxon>Moraxellaceae</taxon>
        <taxon>Moraxella</taxon>
    </lineage>
</organism>
<dbReference type="OrthoDB" id="6650119at2"/>
<name>A0A448GW83_9GAMM</name>
<feature type="compositionally biased region" description="Polar residues" evidence="1">
    <location>
        <begin position="335"/>
        <end position="351"/>
    </location>
</feature>